<evidence type="ECO:0000313" key="8">
    <source>
        <dbReference type="Proteomes" id="UP001174691"/>
    </source>
</evidence>
<proteinExistence type="inferred from homology"/>
<evidence type="ECO:0000256" key="1">
    <source>
        <dbReference type="ARBA" id="ARBA00005336"/>
    </source>
</evidence>
<reference evidence="7" key="1">
    <citation type="submission" date="2022-07" db="EMBL/GenBank/DDBJ databases">
        <title>Fungi with potential for degradation of polypropylene.</title>
        <authorList>
            <person name="Gostincar C."/>
        </authorList>
    </citation>
    <scope>NUCLEOTIDE SEQUENCE</scope>
    <source>
        <strain evidence="7">EXF-13287</strain>
    </source>
</reference>
<dbReference type="Gene3D" id="3.20.20.300">
    <property type="entry name" value="Glycoside hydrolase, family 3, N-terminal domain"/>
    <property type="match status" value="1"/>
</dbReference>
<dbReference type="GO" id="GO:0009254">
    <property type="term" value="P:peptidoglycan turnover"/>
    <property type="evidence" value="ECO:0007669"/>
    <property type="project" value="TreeGrafter"/>
</dbReference>
<dbReference type="GO" id="GO:0004553">
    <property type="term" value="F:hydrolase activity, hydrolyzing O-glycosyl compounds"/>
    <property type="evidence" value="ECO:0007669"/>
    <property type="project" value="InterPro"/>
</dbReference>
<dbReference type="PANTHER" id="PTHR30480">
    <property type="entry name" value="BETA-HEXOSAMINIDASE-RELATED"/>
    <property type="match status" value="1"/>
</dbReference>
<evidence type="ECO:0000313" key="7">
    <source>
        <dbReference type="EMBL" id="KAJ9156769.1"/>
    </source>
</evidence>
<dbReference type="InterPro" id="IPR001764">
    <property type="entry name" value="Glyco_hydro_3_N"/>
</dbReference>
<dbReference type="InterPro" id="IPR017853">
    <property type="entry name" value="GH"/>
</dbReference>
<dbReference type="Pfam" id="PF00933">
    <property type="entry name" value="Glyco_hydro_3"/>
    <property type="match status" value="1"/>
</dbReference>
<keyword evidence="4" id="KW-0326">Glycosidase</keyword>
<evidence type="ECO:0000256" key="4">
    <source>
        <dbReference type="ARBA" id="ARBA00023295"/>
    </source>
</evidence>
<dbReference type="InterPro" id="IPR050226">
    <property type="entry name" value="NagZ_Beta-hexosaminidase"/>
</dbReference>
<keyword evidence="3" id="KW-0325">Glycoprotein</keyword>
<accession>A0AA38RT11</accession>
<evidence type="ECO:0000259" key="6">
    <source>
        <dbReference type="Pfam" id="PF00933"/>
    </source>
</evidence>
<comment type="similarity">
    <text evidence="1">Belongs to the glycosyl hydrolase 3 family.</text>
</comment>
<name>A0AA38RT11_9PEZI</name>
<evidence type="ECO:0000256" key="5">
    <source>
        <dbReference type="SAM" id="SignalP"/>
    </source>
</evidence>
<gene>
    <name evidence="7" type="ORF">NKR19_g4169</name>
</gene>
<feature type="domain" description="Glycoside hydrolase family 3 N-terminal" evidence="6">
    <location>
        <begin position="55"/>
        <end position="366"/>
    </location>
</feature>
<dbReference type="Proteomes" id="UP001174691">
    <property type="component" value="Unassembled WGS sequence"/>
</dbReference>
<keyword evidence="2 7" id="KW-0378">Hydrolase</keyword>
<keyword evidence="5" id="KW-0732">Signal</keyword>
<dbReference type="SUPFAM" id="SSF51445">
    <property type="entry name" value="(Trans)glycosidases"/>
    <property type="match status" value="1"/>
</dbReference>
<dbReference type="EMBL" id="JANBVN010000051">
    <property type="protein sequence ID" value="KAJ9156769.1"/>
    <property type="molecule type" value="Genomic_DNA"/>
</dbReference>
<dbReference type="GO" id="GO:0005975">
    <property type="term" value="P:carbohydrate metabolic process"/>
    <property type="evidence" value="ECO:0007669"/>
    <property type="project" value="InterPro"/>
</dbReference>
<feature type="signal peptide" evidence="5">
    <location>
        <begin position="1"/>
        <end position="20"/>
    </location>
</feature>
<dbReference type="AlphaFoldDB" id="A0AA38RT11"/>
<protein>
    <submittedName>
        <fullName evidence="7">Glycosyl hydrolase</fullName>
    </submittedName>
</protein>
<keyword evidence="8" id="KW-1185">Reference proteome</keyword>
<organism evidence="7 8">
    <name type="scientific">Coniochaeta hoffmannii</name>
    <dbReference type="NCBI Taxonomy" id="91930"/>
    <lineage>
        <taxon>Eukaryota</taxon>
        <taxon>Fungi</taxon>
        <taxon>Dikarya</taxon>
        <taxon>Ascomycota</taxon>
        <taxon>Pezizomycotina</taxon>
        <taxon>Sordariomycetes</taxon>
        <taxon>Sordariomycetidae</taxon>
        <taxon>Coniochaetales</taxon>
        <taxon>Coniochaetaceae</taxon>
        <taxon>Coniochaeta</taxon>
    </lineage>
</organism>
<evidence type="ECO:0000256" key="2">
    <source>
        <dbReference type="ARBA" id="ARBA00022801"/>
    </source>
</evidence>
<evidence type="ECO:0000256" key="3">
    <source>
        <dbReference type="ARBA" id="ARBA00023180"/>
    </source>
</evidence>
<dbReference type="PANTHER" id="PTHR30480:SF14">
    <property type="entry name" value="HYDROLASE, PUTATIVE (AFU_ORTHOLOGUE AFUA_4G13770)-RELATED"/>
    <property type="match status" value="1"/>
</dbReference>
<sequence>MHRTLLSASLSLALALPSWASVPSCVTDSDLAILAGAHVIYSWPKTIPAPAQLVGLVRDGVVGGVILFGENVGNGTADTLASLQEDYESSPANAVFRKYFRTTGPLFINTDQEGGQVRRIKAGGPFLTAKQTGASADPAAAGTTAGGEAAQALKSYSFNGNLAPVLDIFRQPKDFTDYFQRSYGNTSAIVSAAATAFIKAQQAAGVPATAKHFPGLGSATHQQDTDAGPVTLTVSLDDIRSIDEVPYISAIAAGLDLVMPSWAVYPAMDNVPSGLSSKWIREELRGRLGFTGVTITDALEAGALTPFGDLPKVSVMAAKAGLDMLLASQRNVTQGEVVRSALISAVKTGEVDWKDFVASTKRILQLRSKLLG</sequence>
<feature type="chain" id="PRO_5041359190" evidence="5">
    <location>
        <begin position="21"/>
        <end position="372"/>
    </location>
</feature>
<dbReference type="InterPro" id="IPR036962">
    <property type="entry name" value="Glyco_hydro_3_N_sf"/>
</dbReference>
<comment type="caution">
    <text evidence="7">The sequence shown here is derived from an EMBL/GenBank/DDBJ whole genome shotgun (WGS) entry which is preliminary data.</text>
</comment>